<dbReference type="PANTHER" id="PTHR45727">
    <property type="entry name" value="NPC INTRACELLULAR CHOLESTEROL TRANSPORTER 1"/>
    <property type="match status" value="1"/>
</dbReference>
<dbReference type="InterPro" id="IPR032190">
    <property type="entry name" value="NPC1_N"/>
</dbReference>
<keyword evidence="3" id="KW-1185">Reference proteome</keyword>
<feature type="domain" description="Niemann-Pick C1 N-terminal" evidence="1">
    <location>
        <begin position="42"/>
        <end position="259"/>
    </location>
</feature>
<dbReference type="PANTHER" id="PTHR45727:SF2">
    <property type="entry name" value="NPC INTRACELLULAR CHOLESTEROL TRANSPORTER 1"/>
    <property type="match status" value="1"/>
</dbReference>
<evidence type="ECO:0000313" key="2">
    <source>
        <dbReference type="EMBL" id="KAJ9542033.1"/>
    </source>
</evidence>
<accession>A0AA38T0R8</accession>
<dbReference type="Pfam" id="PF16414">
    <property type="entry name" value="NPC1_N"/>
    <property type="match status" value="1"/>
</dbReference>
<dbReference type="GO" id="GO:0032934">
    <property type="term" value="F:sterol binding"/>
    <property type="evidence" value="ECO:0007669"/>
    <property type="project" value="TreeGrafter"/>
</dbReference>
<gene>
    <name evidence="2" type="ORF">OSB04_028539</name>
</gene>
<organism evidence="2 3">
    <name type="scientific">Centaurea solstitialis</name>
    <name type="common">yellow star-thistle</name>
    <dbReference type="NCBI Taxonomy" id="347529"/>
    <lineage>
        <taxon>Eukaryota</taxon>
        <taxon>Viridiplantae</taxon>
        <taxon>Streptophyta</taxon>
        <taxon>Embryophyta</taxon>
        <taxon>Tracheophyta</taxon>
        <taxon>Spermatophyta</taxon>
        <taxon>Magnoliopsida</taxon>
        <taxon>eudicotyledons</taxon>
        <taxon>Gunneridae</taxon>
        <taxon>Pentapetalae</taxon>
        <taxon>asterids</taxon>
        <taxon>campanulids</taxon>
        <taxon>Asterales</taxon>
        <taxon>Asteraceae</taxon>
        <taxon>Carduoideae</taxon>
        <taxon>Cardueae</taxon>
        <taxon>Centaureinae</taxon>
        <taxon>Centaurea</taxon>
    </lineage>
</organism>
<dbReference type="EMBL" id="JARYMX010000007">
    <property type="protein sequence ID" value="KAJ9542033.1"/>
    <property type="molecule type" value="Genomic_DNA"/>
</dbReference>
<dbReference type="GO" id="GO:0015918">
    <property type="term" value="P:sterol transport"/>
    <property type="evidence" value="ECO:0007669"/>
    <property type="project" value="TreeGrafter"/>
</dbReference>
<reference evidence="2" key="1">
    <citation type="submission" date="2023-03" db="EMBL/GenBank/DDBJ databases">
        <title>Chromosome-scale reference genome and RAD-based genetic map of yellow starthistle (Centaurea solstitialis) reveal putative structural variation and QTLs associated with invader traits.</title>
        <authorList>
            <person name="Reatini B."/>
            <person name="Cang F.A."/>
            <person name="Jiang Q."/>
            <person name="Mckibben M.T.W."/>
            <person name="Barker M.S."/>
            <person name="Rieseberg L.H."/>
            <person name="Dlugosch K.M."/>
        </authorList>
    </citation>
    <scope>NUCLEOTIDE SEQUENCE</scope>
    <source>
        <strain evidence="2">CAN-66</strain>
        <tissue evidence="2">Leaf</tissue>
    </source>
</reference>
<sequence>MYNMHHSHFNILLFVSIGNAERSDTRILLTSNATLREKHGEDYCAMYDICGARSDGKVVNCPFGSPSVKPDDLLSAKIQSLCPTISGNICCTEAQFDTLRAQVQQAIPFLVGCPACLRNFLNLFCELSCSPHQSQFINVTSISKLKNNSTVGSIDYYITDAFGESLFESCKEVKFGTMNSRAIEFVGAGAKNFREWFAFIGRKASPDLPGSPYAINFRSDADESIGMKPMNVTAYSCGDTSLGCSCGDCPSAPVCSSSAPQHFMKRILAQ</sequence>
<comment type="caution">
    <text evidence="2">The sequence shown here is derived from an EMBL/GenBank/DDBJ whole genome shotgun (WGS) entry which is preliminary data.</text>
</comment>
<dbReference type="AlphaFoldDB" id="A0AA38T0R8"/>
<protein>
    <recommendedName>
        <fullName evidence="1">Niemann-Pick C1 N-terminal domain-containing protein</fullName>
    </recommendedName>
</protein>
<proteinExistence type="predicted"/>
<dbReference type="Proteomes" id="UP001172457">
    <property type="component" value="Chromosome 7"/>
</dbReference>
<dbReference type="GO" id="GO:0016020">
    <property type="term" value="C:membrane"/>
    <property type="evidence" value="ECO:0007669"/>
    <property type="project" value="TreeGrafter"/>
</dbReference>
<evidence type="ECO:0000313" key="3">
    <source>
        <dbReference type="Proteomes" id="UP001172457"/>
    </source>
</evidence>
<name>A0AA38T0R8_9ASTR</name>
<evidence type="ECO:0000259" key="1">
    <source>
        <dbReference type="Pfam" id="PF16414"/>
    </source>
</evidence>